<dbReference type="EMBL" id="JBHTJO010000001">
    <property type="protein sequence ID" value="MFD0987961.1"/>
    <property type="molecule type" value="Genomic_DNA"/>
</dbReference>
<dbReference type="InterPro" id="IPR007466">
    <property type="entry name" value="Peptidyl-Arg-deiminase_porph"/>
</dbReference>
<dbReference type="HAMAP" id="MF_01841">
    <property type="entry name" value="Agmatine_deimin"/>
    <property type="match status" value="1"/>
</dbReference>
<evidence type="ECO:0000313" key="3">
    <source>
        <dbReference type="EMBL" id="MFD0987961.1"/>
    </source>
</evidence>
<accession>A0ABW3JCK2</accession>
<reference evidence="4" key="1">
    <citation type="journal article" date="2019" name="Int. J. Syst. Evol. Microbiol.">
        <title>The Global Catalogue of Microorganisms (GCM) 10K type strain sequencing project: providing services to taxonomists for standard genome sequencing and annotation.</title>
        <authorList>
            <consortium name="The Broad Institute Genomics Platform"/>
            <consortium name="The Broad Institute Genome Sequencing Center for Infectious Disease"/>
            <person name="Wu L."/>
            <person name="Ma J."/>
        </authorList>
    </citation>
    <scope>NUCLEOTIDE SEQUENCE [LARGE SCALE GENOMIC DNA]</scope>
    <source>
        <strain evidence="4">CCUG 61697</strain>
    </source>
</reference>
<dbReference type="NCBIfam" id="TIGR03380">
    <property type="entry name" value="agmatine_aguA"/>
    <property type="match status" value="1"/>
</dbReference>
<organism evidence="3 4">
    <name type="scientific">Methyloligella solikamskensis</name>
    <dbReference type="NCBI Taxonomy" id="1177756"/>
    <lineage>
        <taxon>Bacteria</taxon>
        <taxon>Pseudomonadati</taxon>
        <taxon>Pseudomonadota</taxon>
        <taxon>Alphaproteobacteria</taxon>
        <taxon>Hyphomicrobiales</taxon>
        <taxon>Hyphomicrobiaceae</taxon>
        <taxon>Methyloligella</taxon>
    </lineage>
</organism>
<evidence type="ECO:0000256" key="1">
    <source>
        <dbReference type="ARBA" id="ARBA00022801"/>
    </source>
</evidence>
<comment type="caution">
    <text evidence="3">The sequence shown here is derived from an EMBL/GenBank/DDBJ whole genome shotgun (WGS) entry which is preliminary data.</text>
</comment>
<comment type="catalytic activity">
    <reaction evidence="2">
        <text>agmatine + H2O = N-carbamoylputrescine + NH4(+)</text>
        <dbReference type="Rhea" id="RHEA:18037"/>
        <dbReference type="ChEBI" id="CHEBI:15377"/>
        <dbReference type="ChEBI" id="CHEBI:28938"/>
        <dbReference type="ChEBI" id="CHEBI:58145"/>
        <dbReference type="ChEBI" id="CHEBI:58318"/>
        <dbReference type="EC" id="3.5.3.12"/>
    </reaction>
</comment>
<dbReference type="Pfam" id="PF04371">
    <property type="entry name" value="PAD_porph"/>
    <property type="match status" value="1"/>
</dbReference>
<evidence type="ECO:0000256" key="2">
    <source>
        <dbReference type="HAMAP-Rule" id="MF_01841"/>
    </source>
</evidence>
<name>A0ABW3JCK2_9HYPH</name>
<dbReference type="RefSeq" id="WP_379090424.1">
    <property type="nucleotide sequence ID" value="NZ_JBHTJO010000001.1"/>
</dbReference>
<keyword evidence="1 2" id="KW-0378">Hydrolase</keyword>
<dbReference type="SUPFAM" id="SSF55909">
    <property type="entry name" value="Pentein"/>
    <property type="match status" value="1"/>
</dbReference>
<keyword evidence="4" id="KW-1185">Reference proteome</keyword>
<proteinExistence type="inferred from homology"/>
<dbReference type="PANTHER" id="PTHR31377">
    <property type="entry name" value="AGMATINE DEIMINASE-RELATED"/>
    <property type="match status" value="1"/>
</dbReference>
<gene>
    <name evidence="2 3" type="primary">aguA</name>
    <name evidence="3" type="ORF">ACFQ2F_12715</name>
</gene>
<dbReference type="NCBIfam" id="NF010070">
    <property type="entry name" value="PRK13551.1"/>
    <property type="match status" value="1"/>
</dbReference>
<dbReference type="EC" id="3.5.3.12" evidence="2"/>
<dbReference type="InterPro" id="IPR017754">
    <property type="entry name" value="Agmatine_deiminase"/>
</dbReference>
<evidence type="ECO:0000313" key="4">
    <source>
        <dbReference type="Proteomes" id="UP001597102"/>
    </source>
</evidence>
<sequence length="368" mass="40715">MTRTLQSTPAADGFRMPGEWEPHAGTWMLWPERPDVWRLGALPVRQTFVEVVKAIATSEPVTVGVSPRQFLNARAVLPPEIRVVEIANNDIWMRDCGPSFVTNADGEVRAVDWKFNAWGGVDEGAYFPWDQDELVPQKVAEIEQVDRYAAPMILEGGSIHVDGEGTLLTTEECLLNPNRNPKMDRGQIEHVLKDYLGIEKIIWLGKGVYKDETDGHVDNLCCFIRPGVVALAWTDDKDDPQYEISAAAFERLSEATDAKGRKLEIHKLHQPSPLFITEEESSGIESVEGSITRQTGNRLAASYINFYIANSAIVMPGFGDPADEKAKAQLEALFPGRKVLQVPGREILLGGGNIHCITQQQPRGSNGS</sequence>
<dbReference type="PANTHER" id="PTHR31377:SF0">
    <property type="entry name" value="AGMATINE DEIMINASE-RELATED"/>
    <property type="match status" value="1"/>
</dbReference>
<dbReference type="GO" id="GO:0047632">
    <property type="term" value="F:agmatine deiminase activity"/>
    <property type="evidence" value="ECO:0007669"/>
    <property type="project" value="UniProtKB-EC"/>
</dbReference>
<protein>
    <recommendedName>
        <fullName evidence="2">Putative agmatine deiminase</fullName>
        <ecNumber evidence="2">3.5.3.12</ecNumber>
    </recommendedName>
    <alternativeName>
        <fullName evidence="2">Agmatine iminohydrolase</fullName>
    </alternativeName>
</protein>
<comment type="similarity">
    <text evidence="2">Belongs to the agmatine deiminase family.</text>
</comment>
<feature type="active site" description="Amidino-cysteine intermediate" evidence="2">
    <location>
        <position position="356"/>
    </location>
</feature>
<dbReference type="Gene3D" id="3.75.10.10">
    <property type="entry name" value="L-arginine/glycine Amidinotransferase, Chain A"/>
    <property type="match status" value="1"/>
</dbReference>
<dbReference type="Proteomes" id="UP001597102">
    <property type="component" value="Unassembled WGS sequence"/>
</dbReference>